<dbReference type="GO" id="GO:0006406">
    <property type="term" value="P:mRNA export from nucleus"/>
    <property type="evidence" value="ECO:0007669"/>
    <property type="project" value="TreeGrafter"/>
</dbReference>
<evidence type="ECO:0008006" key="3">
    <source>
        <dbReference type="Google" id="ProtNLM"/>
    </source>
</evidence>
<feature type="compositionally biased region" description="Acidic residues" evidence="1">
    <location>
        <begin position="582"/>
        <end position="591"/>
    </location>
</feature>
<name>A0A7S1ACI0_NOCSC</name>
<feature type="region of interest" description="Disordered" evidence="1">
    <location>
        <begin position="533"/>
        <end position="641"/>
    </location>
</feature>
<protein>
    <recommendedName>
        <fullName evidence="3">THO complex subunit 1</fullName>
    </recommendedName>
</protein>
<dbReference type="AlphaFoldDB" id="A0A7S1ACI0"/>
<gene>
    <name evidence="2" type="ORF">NSCI0253_LOCUS23696</name>
</gene>
<evidence type="ECO:0000313" key="2">
    <source>
        <dbReference type="EMBL" id="CAD8849346.1"/>
    </source>
</evidence>
<sequence>MNDYACELWKSARVIRQKLDSVSEKPKEEIQEELCALFTTHSPLVEDVEYALHTAVISRLESGDIEKVKEIAGILDIVVAIIIDQFDRASKAPPTPSDTDTCKSWWSLFFTNAEDVARLIPTSLIGQLVDHWEVSLVQLKDAYLRLAKQRLQESDVKEDGPARQDERKKLISHLGISPNGLLYLTLTSLLKQLNSRLCSSLHASLRARCVFLLERILAMDHKAIANNQKLRTQDFITGSDLDEEVMVGGDFNREFYSDFWSLQEALQYPDRMLEDVFQSTLTKVITYFLEHPAHMAAQPWAPPDSTPLRYAPRSRALGVQLNDPEFRLQFLTQVLIAFQVLEQEVYSSGRRTDPAPLSQKPESIRAEFASLKKQCQKVMVETRPAFAKMLTHVLERETQWVGWKGHGCREFEHESKEMLTARVTQAAKLSPEPRTNRKPHLEPYVSSLLKTLKDPQWKEPSVRAPMCERYLDRLIEEEKPENGIEEEYKAKKNKVFMWQCRRLFCQQHLRVYAQKDVRNPLDFMDAVKYVRTGKAPSKTEAEAEVEAEPADVPEAEEVERHEPEPQEALEAQEAQEAVEMAEVVETEDPPEEPNGGDQGQSSKDTEVAPDGPSPASDLATECLKREGESDGSEPPAKKLKQ</sequence>
<feature type="compositionally biased region" description="Acidic residues" evidence="1">
    <location>
        <begin position="542"/>
        <end position="557"/>
    </location>
</feature>
<accession>A0A7S1ACI0</accession>
<dbReference type="PANTHER" id="PTHR13265">
    <property type="entry name" value="THO COMPLEX SUBUNIT 1"/>
    <property type="match status" value="1"/>
</dbReference>
<dbReference type="Pfam" id="PF11957">
    <property type="entry name" value="efThoc1"/>
    <property type="match status" value="1"/>
</dbReference>
<evidence type="ECO:0000256" key="1">
    <source>
        <dbReference type="SAM" id="MobiDB-lite"/>
    </source>
</evidence>
<feature type="compositionally biased region" description="Low complexity" evidence="1">
    <location>
        <begin position="566"/>
        <end position="581"/>
    </location>
</feature>
<reference evidence="2" key="1">
    <citation type="submission" date="2021-01" db="EMBL/GenBank/DDBJ databases">
        <authorList>
            <person name="Corre E."/>
            <person name="Pelletier E."/>
            <person name="Niang G."/>
            <person name="Scheremetjew M."/>
            <person name="Finn R."/>
            <person name="Kale V."/>
            <person name="Holt S."/>
            <person name="Cochrane G."/>
            <person name="Meng A."/>
            <person name="Brown T."/>
            <person name="Cohen L."/>
        </authorList>
    </citation>
    <scope>NUCLEOTIDE SEQUENCE</scope>
</reference>
<dbReference type="GO" id="GO:0000445">
    <property type="term" value="C:THO complex part of transcription export complex"/>
    <property type="evidence" value="ECO:0007669"/>
    <property type="project" value="TreeGrafter"/>
</dbReference>
<proteinExistence type="predicted"/>
<dbReference type="EMBL" id="HBFQ01033637">
    <property type="protein sequence ID" value="CAD8849346.1"/>
    <property type="molecule type" value="Transcribed_RNA"/>
</dbReference>
<dbReference type="InterPro" id="IPR021861">
    <property type="entry name" value="THO_THOC1"/>
</dbReference>
<dbReference type="PANTHER" id="PTHR13265:SF0">
    <property type="entry name" value="HPR1"/>
    <property type="match status" value="1"/>
</dbReference>
<organism evidence="2">
    <name type="scientific">Noctiluca scintillans</name>
    <name type="common">Sea sparkle</name>
    <name type="synonym">Red tide dinoflagellate</name>
    <dbReference type="NCBI Taxonomy" id="2966"/>
    <lineage>
        <taxon>Eukaryota</taxon>
        <taxon>Sar</taxon>
        <taxon>Alveolata</taxon>
        <taxon>Dinophyceae</taxon>
        <taxon>Noctilucales</taxon>
        <taxon>Noctilucaceae</taxon>
        <taxon>Noctiluca</taxon>
    </lineage>
</organism>